<dbReference type="InterPro" id="IPR006143">
    <property type="entry name" value="RND_pump_MFP"/>
</dbReference>
<dbReference type="GO" id="GO:0015562">
    <property type="term" value="F:efflux transmembrane transporter activity"/>
    <property type="evidence" value="ECO:0007669"/>
    <property type="project" value="TreeGrafter"/>
</dbReference>
<organism evidence="3 4">
    <name type="scientific">Candidatus Electrothrix aarhusensis</name>
    <dbReference type="NCBI Taxonomy" id="1859131"/>
    <lineage>
        <taxon>Bacteria</taxon>
        <taxon>Pseudomonadati</taxon>
        <taxon>Thermodesulfobacteriota</taxon>
        <taxon>Desulfobulbia</taxon>
        <taxon>Desulfobulbales</taxon>
        <taxon>Desulfobulbaceae</taxon>
        <taxon>Candidatus Electrothrix</taxon>
    </lineage>
</organism>
<proteinExistence type="inferred from homology"/>
<keyword evidence="4" id="KW-1185">Reference proteome</keyword>
<dbReference type="Gene3D" id="2.40.420.20">
    <property type="match status" value="1"/>
</dbReference>
<comment type="similarity">
    <text evidence="1">Belongs to the membrane fusion protein (MFP) (TC 8.A.1) family.</text>
</comment>
<comment type="caution">
    <text evidence="3">The sequence shown here is derived from an EMBL/GenBank/DDBJ whole genome shotgun (WGS) entry which is preliminary data.</text>
</comment>
<reference evidence="3 4" key="1">
    <citation type="submission" date="2017-01" db="EMBL/GenBank/DDBJ databases">
        <title>The cable genome- insights into the physiology and evolution of filamentous bacteria capable of sulfide oxidation via long distance electron transfer.</title>
        <authorList>
            <person name="Schreiber L."/>
            <person name="Bjerg J.T."/>
            <person name="Boggild A."/>
            <person name="Van De Vossenberg J."/>
            <person name="Meysman F."/>
            <person name="Nielsen L.P."/>
            <person name="Schramm A."/>
            <person name="Kjeldsen K.U."/>
        </authorList>
    </citation>
    <scope>NUCLEOTIDE SEQUENCE [LARGE SCALE GENOMIC DNA]</scope>
    <source>
        <strain evidence="3">MCF</strain>
    </source>
</reference>
<protein>
    <submittedName>
        <fullName evidence="3">RND family efflux transporter, MFP subunit</fullName>
    </submittedName>
</protein>
<evidence type="ECO:0000313" key="4">
    <source>
        <dbReference type="Proteomes" id="UP000287853"/>
    </source>
</evidence>
<accession>A0A444IR74</accession>
<keyword evidence="2" id="KW-0732">Signal</keyword>
<evidence type="ECO:0000313" key="3">
    <source>
        <dbReference type="EMBL" id="RWX43378.1"/>
    </source>
</evidence>
<feature type="signal peptide" evidence="2">
    <location>
        <begin position="1"/>
        <end position="20"/>
    </location>
</feature>
<dbReference type="SUPFAM" id="SSF111369">
    <property type="entry name" value="HlyD-like secretion proteins"/>
    <property type="match status" value="1"/>
</dbReference>
<dbReference type="PANTHER" id="PTHR30469:SF15">
    <property type="entry name" value="HLYD FAMILY OF SECRETION PROTEINS"/>
    <property type="match status" value="1"/>
</dbReference>
<sequence>MKVFLKAFFSLLILAAAAGAAWHFYTNKPKPRKARPKRAIPLVQTIAVQPSTEPVVFETSGTILPARKLVMRSEVEGRILEQNEKLVPGGIINKEELLIRLDARDYRFQVRERQAELATAKYELAVEEGKQTIARQEWQILAKEMSKAKANRNLALRKPHLRHVQAQIAAAKARLEAAELAEERTTIRAPFSGIVLDEEVEQGQFVGRQSAIATLAATDTFWVQVAVPLFLLERMQFPDQAGQQGSKVEIMLERGQGRQSVVRQGTVFKLLADLDPKGRMARLLVSLPDPLCLAGEDAEGNCDPQDKILLGSFVQVRIEAGQLEKIFVLPEKALREGSRLWLVNGDGVFSFREARVLWRRVDEVLVDAEIAPDERVITSRLQSPVPGIKVREEE</sequence>
<gene>
    <name evidence="3" type="ORF">H206_02751</name>
</gene>
<dbReference type="Gene3D" id="1.10.287.470">
    <property type="entry name" value="Helix hairpin bin"/>
    <property type="match status" value="1"/>
</dbReference>
<dbReference type="Gene3D" id="2.40.30.170">
    <property type="match status" value="1"/>
</dbReference>
<evidence type="ECO:0000256" key="1">
    <source>
        <dbReference type="ARBA" id="ARBA00009477"/>
    </source>
</evidence>
<evidence type="ECO:0000256" key="2">
    <source>
        <dbReference type="SAM" id="SignalP"/>
    </source>
</evidence>
<dbReference type="NCBIfam" id="TIGR01730">
    <property type="entry name" value="RND_mfp"/>
    <property type="match status" value="1"/>
</dbReference>
<dbReference type="AlphaFoldDB" id="A0A444IR74"/>
<dbReference type="Gene3D" id="2.40.50.100">
    <property type="match status" value="1"/>
</dbReference>
<dbReference type="PANTHER" id="PTHR30469">
    <property type="entry name" value="MULTIDRUG RESISTANCE PROTEIN MDTA"/>
    <property type="match status" value="1"/>
</dbReference>
<dbReference type="GO" id="GO:1990281">
    <property type="term" value="C:efflux pump complex"/>
    <property type="evidence" value="ECO:0007669"/>
    <property type="project" value="TreeGrafter"/>
</dbReference>
<dbReference type="Proteomes" id="UP000287853">
    <property type="component" value="Unassembled WGS sequence"/>
</dbReference>
<feature type="chain" id="PRO_5019291455" evidence="2">
    <location>
        <begin position="21"/>
        <end position="394"/>
    </location>
</feature>
<dbReference type="EMBL" id="MTKO01000121">
    <property type="protein sequence ID" value="RWX43378.1"/>
    <property type="molecule type" value="Genomic_DNA"/>
</dbReference>
<name>A0A444IR74_9BACT</name>